<evidence type="ECO:0000313" key="2">
    <source>
        <dbReference type="Proteomes" id="UP000492821"/>
    </source>
</evidence>
<feature type="compositionally biased region" description="Basic and acidic residues" evidence="1">
    <location>
        <begin position="64"/>
        <end position="93"/>
    </location>
</feature>
<dbReference type="WBParaSite" id="Pan_g14540.t1">
    <property type="protein sequence ID" value="Pan_g14540.t1"/>
    <property type="gene ID" value="Pan_g14540"/>
</dbReference>
<organism evidence="2 3">
    <name type="scientific">Panagrellus redivivus</name>
    <name type="common">Microworm</name>
    <dbReference type="NCBI Taxonomy" id="6233"/>
    <lineage>
        <taxon>Eukaryota</taxon>
        <taxon>Metazoa</taxon>
        <taxon>Ecdysozoa</taxon>
        <taxon>Nematoda</taxon>
        <taxon>Chromadorea</taxon>
        <taxon>Rhabditida</taxon>
        <taxon>Tylenchina</taxon>
        <taxon>Panagrolaimomorpha</taxon>
        <taxon>Panagrolaimoidea</taxon>
        <taxon>Panagrolaimidae</taxon>
        <taxon>Panagrellus</taxon>
    </lineage>
</organism>
<protein>
    <submittedName>
        <fullName evidence="3">DUF4168 domain-containing protein</fullName>
    </submittedName>
</protein>
<proteinExistence type="predicted"/>
<name>A0A7E4UZY6_PANRE</name>
<dbReference type="Proteomes" id="UP000492821">
    <property type="component" value="Unassembled WGS sequence"/>
</dbReference>
<dbReference type="AlphaFoldDB" id="A0A7E4UZY6"/>
<sequence>MLNRVSDAKTLRNRRCLNLAAISLSILPLRHAQTVLLPQIEKFYQEQISQTVVEPQVKQPPPDPRLKEATSFEDYMKRMKEDDKEKTEEDKNPQIEVNSDEEVLFDSDEEPEYLSKVMDKAVEDYEKADIEDINIRLMKAGVASLVDDEDEQMDKLYNLLNDEEKKTFTRLAEQMHYDEVGISQSCFKKRENE</sequence>
<accession>A0A7E4UZY6</accession>
<keyword evidence="2" id="KW-1185">Reference proteome</keyword>
<evidence type="ECO:0000256" key="1">
    <source>
        <dbReference type="SAM" id="MobiDB-lite"/>
    </source>
</evidence>
<feature type="region of interest" description="Disordered" evidence="1">
    <location>
        <begin position="55"/>
        <end position="98"/>
    </location>
</feature>
<evidence type="ECO:0000313" key="3">
    <source>
        <dbReference type="WBParaSite" id="Pan_g14540.t1"/>
    </source>
</evidence>
<reference evidence="2" key="1">
    <citation type="journal article" date="2013" name="Genetics">
        <title>The draft genome and transcriptome of Panagrellus redivivus are shaped by the harsh demands of a free-living lifestyle.</title>
        <authorList>
            <person name="Srinivasan J."/>
            <person name="Dillman A.R."/>
            <person name="Macchietto M.G."/>
            <person name="Heikkinen L."/>
            <person name="Lakso M."/>
            <person name="Fracchia K.M."/>
            <person name="Antoshechkin I."/>
            <person name="Mortazavi A."/>
            <person name="Wong G."/>
            <person name="Sternberg P.W."/>
        </authorList>
    </citation>
    <scope>NUCLEOTIDE SEQUENCE [LARGE SCALE GENOMIC DNA]</scope>
    <source>
        <strain evidence="2">MT8872</strain>
    </source>
</reference>
<reference evidence="3" key="2">
    <citation type="submission" date="2020-10" db="UniProtKB">
        <authorList>
            <consortium name="WormBaseParasite"/>
        </authorList>
    </citation>
    <scope>IDENTIFICATION</scope>
</reference>